<dbReference type="Pfam" id="PF08281">
    <property type="entry name" value="Sigma70_r4_2"/>
    <property type="match status" value="1"/>
</dbReference>
<organism evidence="8 9">
    <name type="scientific">Anaerotignum faecicola</name>
    <dbReference type="NCBI Taxonomy" id="2358141"/>
    <lineage>
        <taxon>Bacteria</taxon>
        <taxon>Bacillati</taxon>
        <taxon>Bacillota</taxon>
        <taxon>Clostridia</taxon>
        <taxon>Lachnospirales</taxon>
        <taxon>Anaerotignaceae</taxon>
        <taxon>Anaerotignum</taxon>
    </lineage>
</organism>
<accession>A0A401LAX0</accession>
<dbReference type="Gene3D" id="1.20.140.160">
    <property type="match status" value="1"/>
</dbReference>
<keyword evidence="1" id="KW-0805">Transcription regulation</keyword>
<evidence type="ECO:0008006" key="10">
    <source>
        <dbReference type="Google" id="ProtNLM"/>
    </source>
</evidence>
<dbReference type="EMBL" id="BHVZ01000001">
    <property type="protein sequence ID" value="GCB28676.1"/>
    <property type="molecule type" value="Genomic_DNA"/>
</dbReference>
<evidence type="ECO:0000256" key="3">
    <source>
        <dbReference type="ARBA" id="ARBA00023125"/>
    </source>
</evidence>
<evidence type="ECO:0000259" key="6">
    <source>
        <dbReference type="Pfam" id="PF04545"/>
    </source>
</evidence>
<dbReference type="SUPFAM" id="SSF88659">
    <property type="entry name" value="Sigma3 and sigma4 domains of RNA polymerase sigma factors"/>
    <property type="match status" value="2"/>
</dbReference>
<dbReference type="InterPro" id="IPR036388">
    <property type="entry name" value="WH-like_DNA-bd_sf"/>
</dbReference>
<dbReference type="PANTHER" id="PTHR30385:SF4">
    <property type="entry name" value="RNA POLYMERASE SIGMA-E FACTOR"/>
    <property type="match status" value="1"/>
</dbReference>
<evidence type="ECO:0000313" key="8">
    <source>
        <dbReference type="EMBL" id="GCB28676.1"/>
    </source>
</evidence>
<protein>
    <recommendedName>
        <fullName evidence="10">Sigma-70 family RNA polymerase sigma factor</fullName>
    </recommendedName>
</protein>
<name>A0A401LAX0_9FIRM</name>
<dbReference type="InterPro" id="IPR013249">
    <property type="entry name" value="RNA_pol_sigma70_r4_t2"/>
</dbReference>
<evidence type="ECO:0000256" key="1">
    <source>
        <dbReference type="ARBA" id="ARBA00023015"/>
    </source>
</evidence>
<dbReference type="GO" id="GO:0016987">
    <property type="term" value="F:sigma factor activity"/>
    <property type="evidence" value="ECO:0007669"/>
    <property type="project" value="UniProtKB-KW"/>
</dbReference>
<dbReference type="GO" id="GO:0003677">
    <property type="term" value="F:DNA binding"/>
    <property type="evidence" value="ECO:0007669"/>
    <property type="project" value="UniProtKB-KW"/>
</dbReference>
<comment type="caution">
    <text evidence="8">The sequence shown here is derived from an EMBL/GenBank/DDBJ whole genome shotgun (WGS) entry which is preliminary data.</text>
</comment>
<evidence type="ECO:0000259" key="7">
    <source>
        <dbReference type="Pfam" id="PF08281"/>
    </source>
</evidence>
<dbReference type="CDD" id="cd06171">
    <property type="entry name" value="Sigma70_r4"/>
    <property type="match status" value="1"/>
</dbReference>
<gene>
    <name evidence="8" type="ORF">KGMB03357_03370</name>
</gene>
<dbReference type="InterPro" id="IPR007630">
    <property type="entry name" value="RNA_pol_sigma70_r4"/>
</dbReference>
<feature type="region of interest" description="Disordered" evidence="5">
    <location>
        <begin position="197"/>
        <end position="221"/>
    </location>
</feature>
<dbReference type="Pfam" id="PF04545">
    <property type="entry name" value="Sigma70_r4"/>
    <property type="match status" value="1"/>
</dbReference>
<keyword evidence="3" id="KW-0238">DNA-binding</keyword>
<keyword evidence="9" id="KW-1185">Reference proteome</keyword>
<dbReference type="GO" id="GO:0006352">
    <property type="term" value="P:DNA-templated transcription initiation"/>
    <property type="evidence" value="ECO:0007669"/>
    <property type="project" value="InterPro"/>
</dbReference>
<dbReference type="InterPro" id="IPR013324">
    <property type="entry name" value="RNA_pol_sigma_r3/r4-like"/>
</dbReference>
<evidence type="ECO:0000256" key="2">
    <source>
        <dbReference type="ARBA" id="ARBA00023082"/>
    </source>
</evidence>
<feature type="domain" description="RNA polymerase sigma-70 region 4" evidence="6">
    <location>
        <begin position="150"/>
        <end position="198"/>
    </location>
</feature>
<dbReference type="Gene3D" id="1.10.10.10">
    <property type="entry name" value="Winged helix-like DNA-binding domain superfamily/Winged helix DNA-binding domain"/>
    <property type="match status" value="1"/>
</dbReference>
<dbReference type="PANTHER" id="PTHR30385">
    <property type="entry name" value="SIGMA FACTOR F FLAGELLAR"/>
    <property type="match status" value="1"/>
</dbReference>
<keyword evidence="4" id="KW-0804">Transcription</keyword>
<reference evidence="8 9" key="1">
    <citation type="submission" date="2018-10" db="EMBL/GenBank/DDBJ databases">
        <title>Draft Genome Sequence of Anaerotignum sp. KCTC 15736.</title>
        <authorList>
            <person name="Choi S.H."/>
            <person name="Kim J.S."/>
            <person name="Kang S.W."/>
            <person name="Lee J.S."/>
            <person name="Park S.H."/>
        </authorList>
    </citation>
    <scope>NUCLEOTIDE SEQUENCE [LARGE SCALE GENOMIC DNA]</scope>
    <source>
        <strain evidence="8 9">KCTC 15736</strain>
    </source>
</reference>
<evidence type="ECO:0000256" key="5">
    <source>
        <dbReference type="SAM" id="MobiDB-lite"/>
    </source>
</evidence>
<sequence length="353" mass="41660">MLTLQELKQVVSNREERRKVPSAKYLRENEVAVAKQRLMDCAEIIAYQTGYVLYCVGDYATVFPLFTCRDYVYEAERKIAVVEENFFDDQPWYVRLILEGEDRLWRNRETREHNNCVSYSCISEEWCELADKGQCLLEKIIAEETVRELMDLLTERQRQMIQRIYFQQKTQKEVSHELGITVPAVSKCISQAMQKMRNNSDNSARALEKETGSMPGKKPKERQRYMLRINDTLVEVTREVYLAWYQAGRKERYQVEKMQRNGVCSMEELQEKGYDCSFSVVSPEEIVIRLSEIQELEEALGYLTKEDAELITLLFFEEFTVKETAQYLGCCPKTIRNRRKKVLEKLKEQLENT</sequence>
<proteinExistence type="predicted"/>
<evidence type="ECO:0000313" key="9">
    <source>
        <dbReference type="Proteomes" id="UP000287361"/>
    </source>
</evidence>
<dbReference type="Proteomes" id="UP000287361">
    <property type="component" value="Unassembled WGS sequence"/>
</dbReference>
<keyword evidence="2" id="KW-0731">Sigma factor</keyword>
<dbReference type="AlphaFoldDB" id="A0A401LAX0"/>
<evidence type="ECO:0000256" key="4">
    <source>
        <dbReference type="ARBA" id="ARBA00023163"/>
    </source>
</evidence>
<feature type="domain" description="RNA polymerase sigma factor 70 region 4 type 2" evidence="7">
    <location>
        <begin position="294"/>
        <end position="346"/>
    </location>
</feature>